<name>A0A0L6CYZ6_9RHOB</name>
<gene>
    <name evidence="3" type="ORF">ROTO_04320</name>
</gene>
<dbReference type="PANTHER" id="PTHR46268:SF15">
    <property type="entry name" value="UNIVERSAL STRESS PROTEIN HP_0031"/>
    <property type="match status" value="1"/>
</dbReference>
<dbReference type="EMBL" id="LGVV01000003">
    <property type="protein sequence ID" value="KNX43027.1"/>
    <property type="molecule type" value="Genomic_DNA"/>
</dbReference>
<dbReference type="SUPFAM" id="SSF52402">
    <property type="entry name" value="Adenine nucleotide alpha hydrolases-like"/>
    <property type="match status" value="2"/>
</dbReference>
<protein>
    <submittedName>
        <fullName evidence="3">Universal stress protein family protein</fullName>
    </submittedName>
</protein>
<comment type="caution">
    <text evidence="3">The sequence shown here is derived from an EMBL/GenBank/DDBJ whole genome shotgun (WGS) entry which is preliminary data.</text>
</comment>
<keyword evidence="4" id="KW-1185">Reference proteome</keyword>
<accession>A0A0L6CYZ6</accession>
<dbReference type="Pfam" id="PF00582">
    <property type="entry name" value="Usp"/>
    <property type="match status" value="1"/>
</dbReference>
<dbReference type="PATRIC" id="fig|74031.6.peg.442"/>
<evidence type="ECO:0000259" key="2">
    <source>
        <dbReference type="Pfam" id="PF00582"/>
    </source>
</evidence>
<dbReference type="Gene3D" id="3.40.50.12370">
    <property type="match status" value="1"/>
</dbReference>
<organism evidence="3 4">
    <name type="scientific">Roseovarius tolerans</name>
    <dbReference type="NCBI Taxonomy" id="74031"/>
    <lineage>
        <taxon>Bacteria</taxon>
        <taxon>Pseudomonadati</taxon>
        <taxon>Pseudomonadota</taxon>
        <taxon>Alphaproteobacteria</taxon>
        <taxon>Rhodobacterales</taxon>
        <taxon>Roseobacteraceae</taxon>
        <taxon>Roseovarius</taxon>
    </lineage>
</organism>
<proteinExistence type="inferred from homology"/>
<evidence type="ECO:0000313" key="4">
    <source>
        <dbReference type="Proteomes" id="UP000037046"/>
    </source>
</evidence>
<dbReference type="OrthoDB" id="9804721at2"/>
<dbReference type="STRING" id="74031.SAMN04488077_103197"/>
<dbReference type="AlphaFoldDB" id="A0A0L6CYZ6"/>
<reference evidence="4" key="1">
    <citation type="submission" date="2015-07" db="EMBL/GenBank/DDBJ databases">
        <title>Draft Genome Sequence of Roseovarius tolerans EL-164, a producer of N-Acylated Alanine Methyl Esters (NAMEs).</title>
        <authorList>
            <person name="Voget S."/>
            <person name="Bruns H."/>
            <person name="Wagner-Doebler I."/>
            <person name="Schulz S."/>
            <person name="Daniel R."/>
        </authorList>
    </citation>
    <scope>NUCLEOTIDE SEQUENCE [LARGE SCALE GENOMIC DNA]</scope>
    <source>
        <strain evidence="4">EL-164</strain>
    </source>
</reference>
<dbReference type="PANTHER" id="PTHR46268">
    <property type="entry name" value="STRESS RESPONSE PROTEIN NHAX"/>
    <property type="match status" value="1"/>
</dbReference>
<dbReference type="InterPro" id="IPR006016">
    <property type="entry name" value="UspA"/>
</dbReference>
<dbReference type="RefSeq" id="WP_050661379.1">
    <property type="nucleotide sequence ID" value="NZ_CP118494.1"/>
</dbReference>
<comment type="similarity">
    <text evidence="1">Belongs to the universal stress protein A family.</text>
</comment>
<feature type="domain" description="UspA" evidence="2">
    <location>
        <begin position="157"/>
        <end position="278"/>
    </location>
</feature>
<sequence>MTYNSLFTVLTDESLVDETLDHAMAAATEHEAHLDVLCLGVDRSQSGYYYAGASAIVLQETIARAQEEAEAIEARARKVLGGSALRWSVEAGVSQLADLGRHVAARARFSDMVILPQPYAEGRGAELEPVTESALFEGRTPVLVAPRGGTPVPRPARIMLGWNESSEALGAVRAALPLLKRADVVHVVVIDPPSHGPNRSDPGGLLSQYLARHGVKVEIDVLSKTLPRVSDVLLRHAGDMDADMVVMGAYGHSRFREAIFGGATRYMLEQANLPVFMAH</sequence>
<evidence type="ECO:0000256" key="1">
    <source>
        <dbReference type="ARBA" id="ARBA00008791"/>
    </source>
</evidence>
<dbReference type="CDD" id="cd00293">
    <property type="entry name" value="USP-like"/>
    <property type="match status" value="1"/>
</dbReference>
<evidence type="ECO:0000313" key="3">
    <source>
        <dbReference type="EMBL" id="KNX43027.1"/>
    </source>
</evidence>
<dbReference type="Proteomes" id="UP000037046">
    <property type="component" value="Unassembled WGS sequence"/>
</dbReference>